<evidence type="ECO:0000256" key="1">
    <source>
        <dbReference type="ARBA" id="ARBA00022500"/>
    </source>
</evidence>
<dbReference type="SUPFAM" id="SSF103039">
    <property type="entry name" value="CheC-like"/>
    <property type="match status" value="1"/>
</dbReference>
<dbReference type="PANTHER" id="PTHR39452:SF1">
    <property type="entry name" value="CHEY-P PHOSPHATASE CHEX"/>
    <property type="match status" value="1"/>
</dbReference>
<keyword evidence="4" id="KW-1185">Reference proteome</keyword>
<dbReference type="Pfam" id="PF13690">
    <property type="entry name" value="CheX"/>
    <property type="match status" value="1"/>
</dbReference>
<dbReference type="InterPro" id="IPR028051">
    <property type="entry name" value="CheX-like_dom"/>
</dbReference>
<name>A0A968GE21_9SPIO</name>
<protein>
    <submittedName>
        <fullName evidence="3">Chemotaxis protein CheX</fullName>
    </submittedName>
</protein>
<gene>
    <name evidence="3" type="ORF">HCT48_01230</name>
</gene>
<accession>A0A968GE21</accession>
<evidence type="ECO:0000313" key="4">
    <source>
        <dbReference type="Proteomes" id="UP000778951"/>
    </source>
</evidence>
<evidence type="ECO:0000259" key="2">
    <source>
        <dbReference type="Pfam" id="PF13690"/>
    </source>
</evidence>
<dbReference type="CDD" id="cd17906">
    <property type="entry name" value="CheX"/>
    <property type="match status" value="1"/>
</dbReference>
<dbReference type="GO" id="GO:0006935">
    <property type="term" value="P:chemotaxis"/>
    <property type="evidence" value="ECO:0007669"/>
    <property type="project" value="UniProtKB-KW"/>
</dbReference>
<dbReference type="InterPro" id="IPR028976">
    <property type="entry name" value="CheC-like_sf"/>
</dbReference>
<evidence type="ECO:0000313" key="3">
    <source>
        <dbReference type="EMBL" id="NIZ68844.1"/>
    </source>
</evidence>
<sequence>MRVDYINPFVESAFSVIREVLNCDVKRGSIYLKNNTQSIMGVATIVGLAGAVEGRILIDMDKDTSLKVVSAMNFEEITELDDLSKSTLSELANMVTGHAVTRLHELGFRFDLTPPAVIIGDNLKIHDVGVEAIVVPMMTTMGKIEINVAIKERR</sequence>
<dbReference type="RefSeq" id="WP_167694959.1">
    <property type="nucleotide sequence ID" value="NZ_CP118181.1"/>
</dbReference>
<proteinExistence type="predicted"/>
<reference evidence="3" key="1">
    <citation type="submission" date="2020-03" db="EMBL/GenBank/DDBJ databases">
        <title>Spirochaetal bacteria isolated from arthropods constitute a novel genus Entomospira genus novum within the order Spirochaetales.</title>
        <authorList>
            <person name="Grana-Miraglia L."/>
            <person name="Sikutova S."/>
            <person name="Fingerle V."/>
            <person name="Sing A."/>
            <person name="Castillo-Ramirez S."/>
            <person name="Margos G."/>
            <person name="Rudolf I."/>
        </authorList>
    </citation>
    <scope>NUCLEOTIDE SEQUENCE</scope>
    <source>
        <strain evidence="3">BR149</strain>
    </source>
</reference>
<dbReference type="EMBL" id="JAATLM010000001">
    <property type="protein sequence ID" value="NIZ68844.1"/>
    <property type="molecule type" value="Genomic_DNA"/>
</dbReference>
<dbReference type="InterPro" id="IPR038756">
    <property type="entry name" value="CheX-like"/>
</dbReference>
<feature type="domain" description="Chemotaxis phosphatase CheX-like" evidence="2">
    <location>
        <begin position="42"/>
        <end position="137"/>
    </location>
</feature>
<keyword evidence="1" id="KW-0145">Chemotaxis</keyword>
<dbReference type="Gene3D" id="3.40.1550.10">
    <property type="entry name" value="CheC-like"/>
    <property type="match status" value="1"/>
</dbReference>
<comment type="caution">
    <text evidence="3">The sequence shown here is derived from an EMBL/GenBank/DDBJ whole genome shotgun (WGS) entry which is preliminary data.</text>
</comment>
<dbReference type="Proteomes" id="UP000778951">
    <property type="component" value="Unassembled WGS sequence"/>
</dbReference>
<dbReference type="AlphaFoldDB" id="A0A968GE21"/>
<organism evidence="3 4">
    <name type="scientific">Entomospira culicis</name>
    <dbReference type="NCBI Taxonomy" id="2719989"/>
    <lineage>
        <taxon>Bacteria</taxon>
        <taxon>Pseudomonadati</taxon>
        <taxon>Spirochaetota</taxon>
        <taxon>Spirochaetia</taxon>
        <taxon>Spirochaetales</taxon>
        <taxon>Spirochaetaceae</taxon>
        <taxon>Entomospira</taxon>
    </lineage>
</organism>
<dbReference type="PANTHER" id="PTHR39452">
    <property type="entry name" value="CHEY-P PHOSPHATASE CHEX"/>
    <property type="match status" value="1"/>
</dbReference>